<evidence type="ECO:0000313" key="6">
    <source>
        <dbReference type="Proteomes" id="UP000776164"/>
    </source>
</evidence>
<evidence type="ECO:0000256" key="3">
    <source>
        <dbReference type="ARBA" id="ARBA00022679"/>
    </source>
</evidence>
<evidence type="ECO:0000256" key="1">
    <source>
        <dbReference type="ARBA" id="ARBA00021292"/>
    </source>
</evidence>
<keyword evidence="2" id="KW-0328">Glycosyltransferase</keyword>
<dbReference type="RefSeq" id="WP_205110902.1">
    <property type="nucleotide sequence ID" value="NZ_BAAAHT010000001.1"/>
</dbReference>
<dbReference type="EMBL" id="JAFBBU010000001">
    <property type="protein sequence ID" value="MBM7473428.1"/>
    <property type="molecule type" value="Genomic_DNA"/>
</dbReference>
<dbReference type="Gene3D" id="3.40.50.2000">
    <property type="entry name" value="Glycogen Phosphorylase B"/>
    <property type="match status" value="2"/>
</dbReference>
<dbReference type="PANTHER" id="PTHR45947:SF3">
    <property type="entry name" value="SULFOQUINOVOSYL TRANSFERASE SQD2"/>
    <property type="match status" value="1"/>
</dbReference>
<keyword evidence="6" id="KW-1185">Reference proteome</keyword>
<keyword evidence="3" id="KW-0808">Transferase</keyword>
<name>A0ABS2L8K0_9MICO</name>
<dbReference type="InterPro" id="IPR028098">
    <property type="entry name" value="Glyco_trans_4-like_N"/>
</dbReference>
<dbReference type="InterPro" id="IPR050194">
    <property type="entry name" value="Glycosyltransferase_grp1"/>
</dbReference>
<accession>A0ABS2L8K0</accession>
<dbReference type="SUPFAM" id="SSF53756">
    <property type="entry name" value="UDP-Glycosyltransferase/glycogen phosphorylase"/>
    <property type="match status" value="1"/>
</dbReference>
<evidence type="ECO:0000259" key="4">
    <source>
        <dbReference type="Pfam" id="PF13579"/>
    </source>
</evidence>
<reference evidence="5 6" key="1">
    <citation type="submission" date="2021-01" db="EMBL/GenBank/DDBJ databases">
        <title>Sequencing the genomes of 1000 actinobacteria strains.</title>
        <authorList>
            <person name="Klenk H.-P."/>
        </authorList>
    </citation>
    <scope>NUCLEOTIDE SEQUENCE [LARGE SCALE GENOMIC DNA]</scope>
    <source>
        <strain evidence="5 6">DSM 13057</strain>
    </source>
</reference>
<dbReference type="Pfam" id="PF13579">
    <property type="entry name" value="Glyco_trans_4_4"/>
    <property type="match status" value="1"/>
</dbReference>
<proteinExistence type="predicted"/>
<feature type="domain" description="Glycosyltransferase subfamily 4-like N-terminal" evidence="4">
    <location>
        <begin position="12"/>
        <end position="159"/>
    </location>
</feature>
<gene>
    <name evidence="5" type="ORF">JOE66_003062</name>
</gene>
<dbReference type="PANTHER" id="PTHR45947">
    <property type="entry name" value="SULFOQUINOVOSYL TRANSFERASE SQD2"/>
    <property type="match status" value="1"/>
</dbReference>
<dbReference type="Pfam" id="PF13692">
    <property type="entry name" value="Glyco_trans_1_4"/>
    <property type="match status" value="1"/>
</dbReference>
<organism evidence="5 6">
    <name type="scientific">Subtercola frigoramans</name>
    <dbReference type="NCBI Taxonomy" id="120298"/>
    <lineage>
        <taxon>Bacteria</taxon>
        <taxon>Bacillati</taxon>
        <taxon>Actinomycetota</taxon>
        <taxon>Actinomycetes</taxon>
        <taxon>Micrococcales</taxon>
        <taxon>Microbacteriaceae</taxon>
        <taxon>Subtercola</taxon>
    </lineage>
</organism>
<protein>
    <recommendedName>
        <fullName evidence="1">D-inositol 3-phosphate glycosyltransferase</fullName>
    </recommendedName>
</protein>
<evidence type="ECO:0000313" key="5">
    <source>
        <dbReference type="EMBL" id="MBM7473428.1"/>
    </source>
</evidence>
<comment type="caution">
    <text evidence="5">The sequence shown here is derived from an EMBL/GenBank/DDBJ whole genome shotgun (WGS) entry which is preliminary data.</text>
</comment>
<evidence type="ECO:0000256" key="2">
    <source>
        <dbReference type="ARBA" id="ARBA00022676"/>
    </source>
</evidence>
<dbReference type="Proteomes" id="UP000776164">
    <property type="component" value="Unassembled WGS sequence"/>
</dbReference>
<sequence>MKIIHLTEAMGGGIVTFTDSISRRQVEEGVEVEVWYLVRPDTPSEESLRNRFDNRVKLVRLGAANQLGLFFRTVRKAYRDNRADVFHLHAAKGGAVGRLALVGVRTHSRVFYSPHGFPFLRANSSLFVRNAYQIVEKSLSGIGTGLILTSESERRLAQKLLRGKTNHLLKSGVPSESIRSDAREPRSDRPVVVGTASRIIFQKAPWRFAAVASAIGQSPGVEFLWIGDGDAELREKWIDGAPVSVTGWVSHVEFETLMESIDVFLFPSLWEGMALSLIHAQARGIPAVVSNAVGNVDSVLDGETGFICSNDTELIDATRRLTDDRNLRRSMSARALLWAREGLTDDEIGRDSIKLYQSE</sequence>